<feature type="transmembrane region" description="Helical" evidence="1">
    <location>
        <begin position="45"/>
        <end position="62"/>
    </location>
</feature>
<comment type="caution">
    <text evidence="2">The sequence shown here is derived from an EMBL/GenBank/DDBJ whole genome shotgun (WGS) entry which is preliminary data.</text>
</comment>
<dbReference type="Proteomes" id="UP000247483">
    <property type="component" value="Unassembled WGS sequence"/>
</dbReference>
<gene>
    <name evidence="2" type="ORF">DKK79_10355</name>
</gene>
<organism evidence="2 3">
    <name type="scientific">Gilliamella apicola</name>
    <dbReference type="NCBI Taxonomy" id="1196095"/>
    <lineage>
        <taxon>Bacteria</taxon>
        <taxon>Pseudomonadati</taxon>
        <taxon>Pseudomonadota</taxon>
        <taxon>Gammaproteobacteria</taxon>
        <taxon>Orbales</taxon>
        <taxon>Orbaceae</taxon>
        <taxon>Gilliamella</taxon>
    </lineage>
</organism>
<keyword evidence="1" id="KW-0472">Membrane</keyword>
<name>A0A2V4E330_9GAMM</name>
<dbReference type="AlphaFoldDB" id="A0A2V4E330"/>
<feature type="transmembrane region" description="Helical" evidence="1">
    <location>
        <begin position="12"/>
        <end position="33"/>
    </location>
</feature>
<protein>
    <submittedName>
        <fullName evidence="2">Uncharacterized protein</fullName>
    </submittedName>
</protein>
<evidence type="ECO:0000313" key="3">
    <source>
        <dbReference type="Proteomes" id="UP000247483"/>
    </source>
</evidence>
<keyword evidence="1" id="KW-0812">Transmembrane</keyword>
<accession>A0A2V4E330</accession>
<keyword evidence="1" id="KW-1133">Transmembrane helix</keyword>
<proteinExistence type="predicted"/>
<dbReference type="EMBL" id="QGLP01000005">
    <property type="protein sequence ID" value="PXZ04734.1"/>
    <property type="molecule type" value="Genomic_DNA"/>
</dbReference>
<evidence type="ECO:0000313" key="2">
    <source>
        <dbReference type="EMBL" id="PXZ04734.1"/>
    </source>
</evidence>
<reference evidence="2 3" key="1">
    <citation type="submission" date="2018-05" db="EMBL/GenBank/DDBJ databases">
        <title>Reference genomes for bee gut microbiota database.</title>
        <authorList>
            <person name="Ellegaard K.M."/>
        </authorList>
    </citation>
    <scope>NUCLEOTIDE SEQUENCE [LARGE SCALE GENOMIC DNA]</scope>
    <source>
        <strain evidence="2 3">ESL0177</strain>
    </source>
</reference>
<evidence type="ECO:0000256" key="1">
    <source>
        <dbReference type="SAM" id="Phobius"/>
    </source>
</evidence>
<sequence length="69" mass="7959">MYTSVKVDIDLFFAAFQSGQPIIIAFYQLKIYTEFIYATSSNKRLLLSTLFLINFLVFAFYSKSLLNIG</sequence>